<dbReference type="EMBL" id="BAAAFR010000001">
    <property type="protein sequence ID" value="GAA0307596.1"/>
    <property type="molecule type" value="Genomic_DNA"/>
</dbReference>
<reference evidence="1 2" key="1">
    <citation type="journal article" date="2019" name="Int. J. Syst. Evol. Microbiol.">
        <title>The Global Catalogue of Microorganisms (GCM) 10K type strain sequencing project: providing services to taxonomists for standard genome sequencing and annotation.</title>
        <authorList>
            <consortium name="The Broad Institute Genomics Platform"/>
            <consortium name="The Broad Institute Genome Sequencing Center for Infectious Disease"/>
            <person name="Wu L."/>
            <person name="Ma J."/>
        </authorList>
    </citation>
    <scope>NUCLEOTIDE SEQUENCE [LARGE SCALE GENOMIC DNA]</scope>
    <source>
        <strain evidence="1 2">JCM 16343</strain>
    </source>
</reference>
<proteinExistence type="predicted"/>
<dbReference type="Proteomes" id="UP001501787">
    <property type="component" value="Unassembled WGS sequence"/>
</dbReference>
<evidence type="ECO:0000313" key="2">
    <source>
        <dbReference type="Proteomes" id="UP001501787"/>
    </source>
</evidence>
<name>A0ABN0VJP1_9GAMM</name>
<gene>
    <name evidence="1" type="ORF">GCM10009129_00830</name>
</gene>
<protein>
    <submittedName>
        <fullName evidence="1">Uncharacterized protein</fullName>
    </submittedName>
</protein>
<evidence type="ECO:0000313" key="1">
    <source>
        <dbReference type="EMBL" id="GAA0307596.1"/>
    </source>
</evidence>
<accession>A0ABN0VJP1</accession>
<sequence>MTALIGENHRVTHSNRQVVIEDGGHIKICYTSRQILVIIAWQRSIYARMTTANTTPTTNTRFVLVHDLSLIARIIQ</sequence>
<organism evidence="1 2">
    <name type="scientific">Psychrobacter aestuarii</name>
    <dbReference type="NCBI Taxonomy" id="556327"/>
    <lineage>
        <taxon>Bacteria</taxon>
        <taxon>Pseudomonadati</taxon>
        <taxon>Pseudomonadota</taxon>
        <taxon>Gammaproteobacteria</taxon>
        <taxon>Moraxellales</taxon>
        <taxon>Moraxellaceae</taxon>
        <taxon>Psychrobacter</taxon>
    </lineage>
</organism>
<comment type="caution">
    <text evidence="1">The sequence shown here is derived from an EMBL/GenBank/DDBJ whole genome shotgun (WGS) entry which is preliminary data.</text>
</comment>
<keyword evidence="2" id="KW-1185">Reference proteome</keyword>